<dbReference type="Gene3D" id="2.130.10.10">
    <property type="entry name" value="YVTN repeat-like/Quinoprotein amine dehydrogenase"/>
    <property type="match status" value="2"/>
</dbReference>
<keyword evidence="6" id="KW-0687">Ribonucleoprotein</keyword>
<reference evidence="10" key="1">
    <citation type="submission" date="2023-07" db="EMBL/GenBank/DDBJ databases">
        <authorList>
            <consortium name="AG Swart"/>
            <person name="Singh M."/>
            <person name="Singh A."/>
            <person name="Seah K."/>
            <person name="Emmerich C."/>
        </authorList>
    </citation>
    <scope>NUCLEOTIDE SEQUENCE</scope>
    <source>
        <strain evidence="10">DP1</strain>
    </source>
</reference>
<dbReference type="Proteomes" id="UP001295684">
    <property type="component" value="Unassembled WGS sequence"/>
</dbReference>
<dbReference type="InterPro" id="IPR036322">
    <property type="entry name" value="WD40_repeat_dom_sf"/>
</dbReference>
<feature type="compositionally biased region" description="Basic and acidic residues" evidence="8">
    <location>
        <begin position="450"/>
        <end position="461"/>
    </location>
</feature>
<evidence type="ECO:0000256" key="4">
    <source>
        <dbReference type="ARBA" id="ARBA00022737"/>
    </source>
</evidence>
<keyword evidence="5" id="KW-0539">Nucleus</keyword>
<dbReference type="PANTHER" id="PTHR22851:SF0">
    <property type="entry name" value="DDB1- AND CUL4-ASSOCIATED FACTOR 13"/>
    <property type="match status" value="1"/>
</dbReference>
<evidence type="ECO:0000256" key="3">
    <source>
        <dbReference type="ARBA" id="ARBA00022574"/>
    </source>
</evidence>
<dbReference type="AlphaFoldDB" id="A0AAD1UR02"/>
<dbReference type="SMART" id="SM00320">
    <property type="entry name" value="WD40"/>
    <property type="match status" value="6"/>
</dbReference>
<evidence type="ECO:0000259" key="9">
    <source>
        <dbReference type="Pfam" id="PF04158"/>
    </source>
</evidence>
<evidence type="ECO:0000256" key="7">
    <source>
        <dbReference type="PROSITE-ProRule" id="PRU00221"/>
    </source>
</evidence>
<dbReference type="PROSITE" id="PS50294">
    <property type="entry name" value="WD_REPEATS_REGION"/>
    <property type="match status" value="2"/>
</dbReference>
<protein>
    <recommendedName>
        <fullName evidence="9">Sof1-like protein domain-containing protein</fullName>
    </recommendedName>
</protein>
<dbReference type="GO" id="GO:0032040">
    <property type="term" value="C:small-subunit processome"/>
    <property type="evidence" value="ECO:0007669"/>
    <property type="project" value="TreeGrafter"/>
</dbReference>
<dbReference type="EMBL" id="CAMPGE010010557">
    <property type="protein sequence ID" value="CAI2369405.1"/>
    <property type="molecule type" value="Genomic_DNA"/>
</dbReference>
<evidence type="ECO:0000256" key="5">
    <source>
        <dbReference type="ARBA" id="ARBA00023242"/>
    </source>
</evidence>
<dbReference type="PANTHER" id="PTHR22851">
    <property type="entry name" value="U3 SMALL NUCLEOLAR RNA U3 SNORNA ASSOCIATED PROTEIN"/>
    <property type="match status" value="1"/>
</dbReference>
<name>A0AAD1UR02_EUPCR</name>
<dbReference type="Pfam" id="PF00400">
    <property type="entry name" value="WD40"/>
    <property type="match status" value="4"/>
</dbReference>
<dbReference type="SUPFAM" id="SSF50978">
    <property type="entry name" value="WD40 repeat-like"/>
    <property type="match status" value="1"/>
</dbReference>
<keyword evidence="11" id="KW-1185">Reference proteome</keyword>
<dbReference type="InterPro" id="IPR007287">
    <property type="entry name" value="Sof1"/>
</dbReference>
<evidence type="ECO:0000256" key="6">
    <source>
        <dbReference type="ARBA" id="ARBA00023274"/>
    </source>
</evidence>
<organism evidence="10 11">
    <name type="scientific">Euplotes crassus</name>
    <dbReference type="NCBI Taxonomy" id="5936"/>
    <lineage>
        <taxon>Eukaryota</taxon>
        <taxon>Sar</taxon>
        <taxon>Alveolata</taxon>
        <taxon>Ciliophora</taxon>
        <taxon>Intramacronucleata</taxon>
        <taxon>Spirotrichea</taxon>
        <taxon>Hypotrichia</taxon>
        <taxon>Euplotida</taxon>
        <taxon>Euplotidae</taxon>
        <taxon>Moneuplotes</taxon>
    </lineage>
</organism>
<evidence type="ECO:0000256" key="1">
    <source>
        <dbReference type="ARBA" id="ARBA00004604"/>
    </source>
</evidence>
<dbReference type="InterPro" id="IPR051733">
    <property type="entry name" value="WD_repeat_DCAF13/WDSOF1"/>
</dbReference>
<evidence type="ECO:0000313" key="11">
    <source>
        <dbReference type="Proteomes" id="UP001295684"/>
    </source>
</evidence>
<dbReference type="InterPro" id="IPR015943">
    <property type="entry name" value="WD40/YVTN_repeat-like_dom_sf"/>
</dbReference>
<comment type="similarity">
    <text evidence="2">Belongs to the WD repeat DCAF13/WDSOF1 family.</text>
</comment>
<sequence>MVKVKAICRNPKDYEKKSAKDVMKMQRNPDPSLNPFQEAREYQRALNAAKVEKIFSKPFLAALDTHTDGITTMAKNVNSMVDFVTGDHEGIICMWNLHSKSEYHVISAHLNSIRGLTYANPAAVNLTDTLFLSSGDDKFVKIWSLNNCNKQKGNARKGHIVAYKPKAQYMSKSILFNVDHSYEEAKFATSGSIVQVWDYERSDPISRFDWGMDAVNTLKWNPSETNLILSSASDRSICLYDIRGNTPLKRIFLKNKSSCLTWNPYEPINFVVGNEDSNCYTFDMRKLDEAKMIHKDHTNAILSIDFSPTGKEFCTGSYDKSIRIFGYNNGRSREVYHTKRMQQVNSIAYSMDSKFIISGSEDTNVRIWKSHASYSLKPMLSREKEKIAYSNRLKKKFAYNKEIKRILRHKHVPKLIKKRHNIRHIQTESKNRKEANIRANSKPGALPYIPERKKKVDDVEE</sequence>
<accession>A0AAD1UR02</accession>
<dbReference type="InterPro" id="IPR001680">
    <property type="entry name" value="WD40_rpt"/>
</dbReference>
<dbReference type="Pfam" id="PF04158">
    <property type="entry name" value="Sof1"/>
    <property type="match status" value="1"/>
</dbReference>
<keyword evidence="4" id="KW-0677">Repeat</keyword>
<evidence type="ECO:0000256" key="2">
    <source>
        <dbReference type="ARBA" id="ARBA00005649"/>
    </source>
</evidence>
<comment type="caution">
    <text evidence="10">The sequence shown here is derived from an EMBL/GenBank/DDBJ whole genome shotgun (WGS) entry which is preliminary data.</text>
</comment>
<proteinExistence type="inferred from homology"/>
<feature type="repeat" description="WD" evidence="7">
    <location>
        <begin position="337"/>
        <end position="369"/>
    </location>
</feature>
<feature type="region of interest" description="Disordered" evidence="8">
    <location>
        <begin position="428"/>
        <end position="461"/>
    </location>
</feature>
<evidence type="ECO:0000256" key="8">
    <source>
        <dbReference type="SAM" id="MobiDB-lite"/>
    </source>
</evidence>
<dbReference type="PROSITE" id="PS50082">
    <property type="entry name" value="WD_REPEATS_2"/>
    <property type="match status" value="2"/>
</dbReference>
<gene>
    <name evidence="10" type="ORF">ECRASSUSDP1_LOCUS10704</name>
</gene>
<feature type="domain" description="Sof1-like protein" evidence="9">
    <location>
        <begin position="370"/>
        <end position="456"/>
    </location>
</feature>
<comment type="subcellular location">
    <subcellularLocation>
        <location evidence="1">Nucleus</location>
        <location evidence="1">Nucleolus</location>
    </subcellularLocation>
</comment>
<keyword evidence="3 7" id="KW-0853">WD repeat</keyword>
<dbReference type="GO" id="GO:0000462">
    <property type="term" value="P:maturation of SSU-rRNA from tricistronic rRNA transcript (SSU-rRNA, 5.8S rRNA, LSU-rRNA)"/>
    <property type="evidence" value="ECO:0007669"/>
    <property type="project" value="TreeGrafter"/>
</dbReference>
<feature type="repeat" description="WD" evidence="7">
    <location>
        <begin position="294"/>
        <end position="335"/>
    </location>
</feature>
<evidence type="ECO:0000313" key="10">
    <source>
        <dbReference type="EMBL" id="CAI2369405.1"/>
    </source>
</evidence>